<geneLocation type="plasmid" evidence="2 3">
    <name>pNBRC108728a</name>
</geneLocation>
<evidence type="ECO:0000256" key="1">
    <source>
        <dbReference type="SAM" id="MobiDB-lite"/>
    </source>
</evidence>
<name>A0ABM8GWK0_9MICO</name>
<accession>A0ABM8GWK0</accession>
<organism evidence="2 3">
    <name type="scientific">Frondihabitans sucicola</name>
    <dbReference type="NCBI Taxonomy" id="1268041"/>
    <lineage>
        <taxon>Bacteria</taxon>
        <taxon>Bacillati</taxon>
        <taxon>Actinomycetota</taxon>
        <taxon>Actinomycetes</taxon>
        <taxon>Micrococcales</taxon>
        <taxon>Microbacteriaceae</taxon>
        <taxon>Frondihabitans</taxon>
    </lineage>
</organism>
<feature type="region of interest" description="Disordered" evidence="1">
    <location>
        <begin position="202"/>
        <end position="267"/>
    </location>
</feature>
<dbReference type="EMBL" id="AP027733">
    <property type="protein sequence ID" value="BDZ52802.1"/>
    <property type="molecule type" value="Genomic_DNA"/>
</dbReference>
<sequence length="267" mass="29317">MALVTNVSGYAYCKNMPEGQAREDKIMSYTCGLSGTITLHKGDGKRLAESLTKLFNTTHDAIYEKSRAWHRALPKTSLEAYRNAAEKMNGQERQKFWTRRERPGETDVLQAVFAICSPYSGTLKLPTHATVDQHGAQRANTRTKKWVFQSTDGGGAGAEVTIEGDVVRVMGAYENHGDDVAYESILFGDLLDLLKSQWYRGEDEGASSGSRASRARSASRTRSAAPGSTRRPKRRRWPPPAPRSSRASPAEHGRAASPLVRTGCSLA</sequence>
<evidence type="ECO:0000313" key="3">
    <source>
        <dbReference type="Proteomes" id="UP001321486"/>
    </source>
</evidence>
<gene>
    <name evidence="2" type="ORF">GCM10025867_50430</name>
</gene>
<keyword evidence="3" id="KW-1185">Reference proteome</keyword>
<reference evidence="3" key="1">
    <citation type="journal article" date="2019" name="Int. J. Syst. Evol. Microbiol.">
        <title>The Global Catalogue of Microorganisms (GCM) 10K type strain sequencing project: providing services to taxonomists for standard genome sequencing and annotation.</title>
        <authorList>
            <consortium name="The Broad Institute Genomics Platform"/>
            <consortium name="The Broad Institute Genome Sequencing Center for Infectious Disease"/>
            <person name="Wu L."/>
            <person name="Ma J."/>
        </authorList>
    </citation>
    <scope>NUCLEOTIDE SEQUENCE [LARGE SCALE GENOMIC DNA]</scope>
    <source>
        <strain evidence="3">NBRC 108728</strain>
    </source>
</reference>
<proteinExistence type="predicted"/>
<protein>
    <submittedName>
        <fullName evidence="2">Uncharacterized protein</fullName>
    </submittedName>
</protein>
<evidence type="ECO:0000313" key="2">
    <source>
        <dbReference type="EMBL" id="BDZ52802.1"/>
    </source>
</evidence>
<dbReference type="Proteomes" id="UP001321486">
    <property type="component" value="Plasmid pNBRC108728a"/>
</dbReference>
<feature type="compositionally biased region" description="Low complexity" evidence="1">
    <location>
        <begin position="220"/>
        <end position="229"/>
    </location>
</feature>
<keyword evidence="2" id="KW-0614">Plasmid</keyword>